<evidence type="ECO:0000256" key="1">
    <source>
        <dbReference type="SAM" id="Phobius"/>
    </source>
</evidence>
<dbReference type="InterPro" id="IPR050879">
    <property type="entry name" value="Acyltransferase_3"/>
</dbReference>
<feature type="transmembrane region" description="Helical" evidence="1">
    <location>
        <begin position="98"/>
        <end position="117"/>
    </location>
</feature>
<reference evidence="3 4" key="1">
    <citation type="journal article" date="2019" name="Int. J. Syst. Evol. Microbiol.">
        <title>Photorhabdus khanii subsp. guanajuatensis subsp. nov., isolated from Heterorhabditis atacamensis, and Photorhabdus luminescens subsp. mexicana subsp. nov., isolated from Heterorhabditis mexicana entomopathogenic nematodes.</title>
        <authorList>
            <person name="Machado R.A.R."/>
            <person name="Bruno P."/>
            <person name="Arce C.C.M."/>
            <person name="Liechti N."/>
            <person name="Kohler A."/>
            <person name="Bernal J."/>
            <person name="Bruggmann R."/>
            <person name="Turlings T.C.J."/>
        </authorList>
    </citation>
    <scope>NUCLEOTIDE SEQUENCE [LARGE SCALE GENOMIC DNA]</scope>
    <source>
        <strain evidence="3 4">MEX47-22</strain>
    </source>
</reference>
<feature type="transmembrane region" description="Helical" evidence="1">
    <location>
        <begin position="306"/>
        <end position="324"/>
    </location>
</feature>
<keyword evidence="1" id="KW-0472">Membrane</keyword>
<dbReference type="InterPro" id="IPR002656">
    <property type="entry name" value="Acyl_transf_3_dom"/>
</dbReference>
<evidence type="ECO:0000259" key="2">
    <source>
        <dbReference type="Pfam" id="PF01757"/>
    </source>
</evidence>
<feature type="transmembrane region" description="Helical" evidence="1">
    <location>
        <begin position="344"/>
        <end position="365"/>
    </location>
</feature>
<feature type="transmembrane region" description="Helical" evidence="1">
    <location>
        <begin position="219"/>
        <end position="241"/>
    </location>
</feature>
<feature type="transmembrane region" description="Helical" evidence="1">
    <location>
        <begin position="20"/>
        <end position="37"/>
    </location>
</feature>
<gene>
    <name evidence="3" type="ORF">C5468_06120</name>
</gene>
<evidence type="ECO:0000313" key="4">
    <source>
        <dbReference type="Proteomes" id="UP000295550"/>
    </source>
</evidence>
<feature type="transmembrane region" description="Helical" evidence="1">
    <location>
        <begin position="144"/>
        <end position="169"/>
    </location>
</feature>
<feature type="domain" description="Acyltransferase 3" evidence="2">
    <location>
        <begin position="22"/>
        <end position="362"/>
    </location>
</feature>
<dbReference type="GO" id="GO:0016747">
    <property type="term" value="F:acyltransferase activity, transferring groups other than amino-acyl groups"/>
    <property type="evidence" value="ECO:0007669"/>
    <property type="project" value="InterPro"/>
</dbReference>
<evidence type="ECO:0000313" key="3">
    <source>
        <dbReference type="EMBL" id="TDB54100.1"/>
    </source>
</evidence>
<dbReference type="Proteomes" id="UP000295550">
    <property type="component" value="Unassembled WGS sequence"/>
</dbReference>
<dbReference type="AlphaFoldDB" id="A0A4R4JII4"/>
<comment type="caution">
    <text evidence="3">The sequence shown here is derived from an EMBL/GenBank/DDBJ whole genome shotgun (WGS) entry which is preliminary data.</text>
</comment>
<organism evidence="3 4">
    <name type="scientific">Photorhabdus luminescens subsp. mexicana</name>
    <dbReference type="NCBI Taxonomy" id="2100167"/>
    <lineage>
        <taxon>Bacteria</taxon>
        <taxon>Pseudomonadati</taxon>
        <taxon>Pseudomonadota</taxon>
        <taxon>Gammaproteobacteria</taxon>
        <taxon>Enterobacterales</taxon>
        <taxon>Morganellaceae</taxon>
        <taxon>Photorhabdus</taxon>
    </lineage>
</organism>
<keyword evidence="1" id="KW-0812">Transmembrane</keyword>
<feature type="transmembrane region" description="Helical" evidence="1">
    <location>
        <begin position="275"/>
        <end position="294"/>
    </location>
</feature>
<dbReference type="EMBL" id="PUJX01000005">
    <property type="protein sequence ID" value="TDB54100.1"/>
    <property type="molecule type" value="Genomic_DNA"/>
</dbReference>
<feature type="transmembrane region" description="Helical" evidence="1">
    <location>
        <begin position="57"/>
        <end position="77"/>
    </location>
</feature>
<dbReference type="Pfam" id="PF01757">
    <property type="entry name" value="Acyl_transf_3"/>
    <property type="match status" value="1"/>
</dbReference>
<keyword evidence="1" id="KW-1133">Transmembrane helix</keyword>
<protein>
    <submittedName>
        <fullName evidence="3">Acyltransferase</fullName>
    </submittedName>
</protein>
<dbReference type="GO" id="GO:0009103">
    <property type="term" value="P:lipopolysaccharide biosynthetic process"/>
    <property type="evidence" value="ECO:0007669"/>
    <property type="project" value="TreeGrafter"/>
</dbReference>
<sequence>MKTIDVQREVKSDISQIPQLPSLTGLRFFAAILVFLYHSSAEHIFSNRQVSENFLWLFSNAGFVGVSFFFCLSGFVLGWSSKPRDSLINFWIRRVMKIYPNHLVTLLLALLLIMWSGPLLPGGETTSGLIPNILLVHTWFPDPYVFISLNGVSWSLSCEMLFYLTFPFWYKLIKKLQNNNLWWVAIFVILLIMAIPLIANLLPKTQLLPWRNAPIYSYWFTYLFPITRMLEFILGILLSQLVKNGDWVWHEKTYTIILFLIGYSVSLYMPELYRYAATTIVPIAILIASFAVADLRGKNTLLKCKIMILLGEISFAFYLVHRLVLMYGHKFLGEKRSFDTVESILLLLIAALISLILASLLYYFIEKPAMKKVRSDRKERTSSITAAE</sequence>
<dbReference type="PANTHER" id="PTHR23028:SF53">
    <property type="entry name" value="ACYL_TRANSF_3 DOMAIN-CONTAINING PROTEIN"/>
    <property type="match status" value="1"/>
</dbReference>
<feature type="transmembrane region" description="Helical" evidence="1">
    <location>
        <begin position="253"/>
        <end position="269"/>
    </location>
</feature>
<proteinExistence type="predicted"/>
<keyword evidence="3" id="KW-0808">Transferase</keyword>
<accession>A0A4R4JII4</accession>
<keyword evidence="3" id="KW-0012">Acyltransferase</keyword>
<name>A0A4R4JII4_PHOLU</name>
<dbReference type="PANTHER" id="PTHR23028">
    <property type="entry name" value="ACETYLTRANSFERASE"/>
    <property type="match status" value="1"/>
</dbReference>
<dbReference type="GO" id="GO:0016020">
    <property type="term" value="C:membrane"/>
    <property type="evidence" value="ECO:0007669"/>
    <property type="project" value="TreeGrafter"/>
</dbReference>
<feature type="transmembrane region" description="Helical" evidence="1">
    <location>
        <begin position="181"/>
        <end position="199"/>
    </location>
</feature>
<dbReference type="RefSeq" id="WP_088372351.1">
    <property type="nucleotide sequence ID" value="NZ_CAWOLF010000005.1"/>
</dbReference>